<organism evidence="2 3">
    <name type="scientific">Bacteroides luti</name>
    <dbReference type="NCBI Taxonomy" id="1297750"/>
    <lineage>
        <taxon>Bacteria</taxon>
        <taxon>Pseudomonadati</taxon>
        <taxon>Bacteroidota</taxon>
        <taxon>Bacteroidia</taxon>
        <taxon>Bacteroidales</taxon>
        <taxon>Bacteroidaceae</taxon>
        <taxon>Bacteroides</taxon>
    </lineage>
</organism>
<accession>A0A1M5C4G7</accession>
<dbReference type="OrthoDB" id="705650at2"/>
<evidence type="ECO:0000313" key="3">
    <source>
        <dbReference type="Proteomes" id="UP000184509"/>
    </source>
</evidence>
<dbReference type="STRING" id="1297750.SAMN05444405_109100"/>
<dbReference type="AlphaFoldDB" id="A0A1M5C4G7"/>
<evidence type="ECO:0008006" key="4">
    <source>
        <dbReference type="Google" id="ProtNLM"/>
    </source>
</evidence>
<evidence type="ECO:0000313" key="2">
    <source>
        <dbReference type="EMBL" id="SHF49570.1"/>
    </source>
</evidence>
<keyword evidence="1" id="KW-0732">Signal</keyword>
<dbReference type="EMBL" id="FQTV01000009">
    <property type="protein sequence ID" value="SHF49570.1"/>
    <property type="molecule type" value="Genomic_DNA"/>
</dbReference>
<dbReference type="RefSeq" id="WP_073401726.1">
    <property type="nucleotide sequence ID" value="NZ_FQTV01000009.1"/>
</dbReference>
<feature type="signal peptide" evidence="1">
    <location>
        <begin position="1"/>
        <end position="18"/>
    </location>
</feature>
<feature type="chain" id="PRO_5012612430" description="Outer membrane protein beta-barrel domain-containing protein" evidence="1">
    <location>
        <begin position="19"/>
        <end position="246"/>
    </location>
</feature>
<proteinExistence type="predicted"/>
<gene>
    <name evidence="2" type="ORF">SAMN05444405_109100</name>
</gene>
<protein>
    <recommendedName>
        <fullName evidence="4">Outer membrane protein beta-barrel domain-containing protein</fullName>
    </recommendedName>
</protein>
<name>A0A1M5C4G7_9BACE</name>
<dbReference type="Proteomes" id="UP000184509">
    <property type="component" value="Unassembled WGS sequence"/>
</dbReference>
<evidence type="ECO:0000256" key="1">
    <source>
        <dbReference type="SAM" id="SignalP"/>
    </source>
</evidence>
<sequence>MRKIIILILFFLPAILQAQTESPKRMIIDMTTGINVNLFDPKFGNASDCLLSTKTISPFIKGRFSYFFSSQWGAFVDLKLASATHSGKDYSNMIPNLYYNLGDDFNENKSTTLHDGSIGGTYRIENKNWSIRTRLGVGIGEILVKNPCFNIKEKGSNNLYYIRYTAGDSYLEIDDLPFINPGISLSYKYDNLLFNVDIDYTQFIQKTSYTYVLTDAYTQEVIEKRKFAPKSLSGNLEIGLGVSFCY</sequence>
<keyword evidence="3" id="KW-1185">Reference proteome</keyword>
<reference evidence="2 3" key="1">
    <citation type="submission" date="2016-11" db="EMBL/GenBank/DDBJ databases">
        <authorList>
            <person name="Jaros S."/>
            <person name="Januszkiewicz K."/>
            <person name="Wedrychowicz H."/>
        </authorList>
    </citation>
    <scope>NUCLEOTIDE SEQUENCE [LARGE SCALE GENOMIC DNA]</scope>
    <source>
        <strain evidence="2 3">DSM 26991</strain>
    </source>
</reference>